<evidence type="ECO:0000313" key="1">
    <source>
        <dbReference type="EMBL" id="PPJ55334.1"/>
    </source>
</evidence>
<evidence type="ECO:0000313" key="2">
    <source>
        <dbReference type="Proteomes" id="UP000237631"/>
    </source>
</evidence>
<organism evidence="1 2">
    <name type="scientific">Cercospora berteroae</name>
    <dbReference type="NCBI Taxonomy" id="357750"/>
    <lineage>
        <taxon>Eukaryota</taxon>
        <taxon>Fungi</taxon>
        <taxon>Dikarya</taxon>
        <taxon>Ascomycota</taxon>
        <taxon>Pezizomycotina</taxon>
        <taxon>Dothideomycetes</taxon>
        <taxon>Dothideomycetidae</taxon>
        <taxon>Mycosphaerellales</taxon>
        <taxon>Mycosphaerellaceae</taxon>
        <taxon>Cercospora</taxon>
    </lineage>
</organism>
<comment type="caution">
    <text evidence="1">The sequence shown here is derived from an EMBL/GenBank/DDBJ whole genome shotgun (WGS) entry which is preliminary data.</text>
</comment>
<keyword evidence="2" id="KW-1185">Reference proteome</keyword>
<accession>A0A2S6C6I2</accession>
<dbReference type="Proteomes" id="UP000237631">
    <property type="component" value="Unassembled WGS sequence"/>
</dbReference>
<protein>
    <submittedName>
        <fullName evidence="1">Uncharacterized protein</fullName>
    </submittedName>
</protein>
<dbReference type="AlphaFoldDB" id="A0A2S6C6I2"/>
<gene>
    <name evidence="1" type="ORF">CBER1_10192</name>
</gene>
<dbReference type="EMBL" id="PNEN01000543">
    <property type="protein sequence ID" value="PPJ55334.1"/>
    <property type="molecule type" value="Genomic_DNA"/>
</dbReference>
<name>A0A2S6C6I2_9PEZI</name>
<reference evidence="2" key="1">
    <citation type="journal article" date="2017" name="bioRxiv">
        <title>Conservation of a gene cluster reveals novel cercosporin biosynthetic mechanisms and extends production to the genus Colletotrichum.</title>
        <authorList>
            <person name="de Jonge R."/>
            <person name="Ebert M.K."/>
            <person name="Huitt-Roehl C.R."/>
            <person name="Pal P."/>
            <person name="Suttle J.C."/>
            <person name="Spanner R.E."/>
            <person name="Neubauer J.D."/>
            <person name="Jurick W.M.II."/>
            <person name="Stott K.A."/>
            <person name="Secor G.A."/>
            <person name="Thomma B.P.H.J."/>
            <person name="Van de Peer Y."/>
            <person name="Townsend C.A."/>
            <person name="Bolton M.D."/>
        </authorList>
    </citation>
    <scope>NUCLEOTIDE SEQUENCE [LARGE SCALE GENOMIC DNA]</scope>
    <source>
        <strain evidence="2">CBS538.71</strain>
    </source>
</reference>
<dbReference type="OrthoDB" id="3625768at2759"/>
<proteinExistence type="predicted"/>
<sequence>MEERTKMGRWGNIVECRIYTSGEPTDKCISPQHTQDIDYQFQSLYQPHNDLRPSKMTDFLNAVGLFAKSNFPGDNGPNGAIISVKAGLAANLTEAGGGIKAVYAYDADNQYLGEGK</sequence>